<feature type="region of interest" description="Disordered" evidence="1">
    <location>
        <begin position="249"/>
        <end position="285"/>
    </location>
</feature>
<proteinExistence type="predicted"/>
<dbReference type="EMBL" id="CAXHTB010000013">
    <property type="protein sequence ID" value="CAL0318192.1"/>
    <property type="molecule type" value="Genomic_DNA"/>
</dbReference>
<feature type="region of interest" description="Disordered" evidence="1">
    <location>
        <begin position="318"/>
        <end position="346"/>
    </location>
</feature>
<dbReference type="Proteomes" id="UP001497480">
    <property type="component" value="Unassembled WGS sequence"/>
</dbReference>
<feature type="compositionally biased region" description="Polar residues" evidence="1">
    <location>
        <begin position="36"/>
        <end position="56"/>
    </location>
</feature>
<organism evidence="2 3">
    <name type="scientific">Lupinus luteus</name>
    <name type="common">European yellow lupine</name>
    <dbReference type="NCBI Taxonomy" id="3873"/>
    <lineage>
        <taxon>Eukaryota</taxon>
        <taxon>Viridiplantae</taxon>
        <taxon>Streptophyta</taxon>
        <taxon>Embryophyta</taxon>
        <taxon>Tracheophyta</taxon>
        <taxon>Spermatophyta</taxon>
        <taxon>Magnoliopsida</taxon>
        <taxon>eudicotyledons</taxon>
        <taxon>Gunneridae</taxon>
        <taxon>Pentapetalae</taxon>
        <taxon>rosids</taxon>
        <taxon>fabids</taxon>
        <taxon>Fabales</taxon>
        <taxon>Fabaceae</taxon>
        <taxon>Papilionoideae</taxon>
        <taxon>50 kb inversion clade</taxon>
        <taxon>genistoids sensu lato</taxon>
        <taxon>core genistoids</taxon>
        <taxon>Genisteae</taxon>
        <taxon>Lupinus</taxon>
    </lineage>
</organism>
<gene>
    <name evidence="2" type="ORF">LLUT_LOCUS19252</name>
</gene>
<feature type="region of interest" description="Disordered" evidence="1">
    <location>
        <begin position="110"/>
        <end position="133"/>
    </location>
</feature>
<keyword evidence="3" id="KW-1185">Reference proteome</keyword>
<sequence>METMHTERYDHNMTDKQGKIFAEAIYDSGSSKHSDLNSWVTNGSGSSIGSEMQLNIMTGGESGKNNYSDTHINGSKSVSVSTRRSSSSSSSESSSDGFFVMDTLNFTTSSASTSKSRKDYVSSSHSSSKSELDNSLLAPTSTFQVYNVTHSPKGFPPTSSPPIQVMDRSGGYDPARIPSAVFDRNSNNPLEWSSASNESLFSLHIDNNSFSREHMFGEASMSPELTKSGEMDLFNRTSSIITEEIDTARKSAHVENPQTNKTSDNTFKLEERLSEDQNESMNSDHAASSNLNVFSLSHDSDNSTHSFAFPILTKTERNSSANTDVPRWQSYKQDSQTTSNSSDSSCSCFRRKEASQVSSKSSTNCCSWFHCFSCPSCTCKSSCSRCKCFC</sequence>
<reference evidence="2 3" key="1">
    <citation type="submission" date="2024-03" db="EMBL/GenBank/DDBJ databases">
        <authorList>
            <person name="Martinez-Hernandez J."/>
        </authorList>
    </citation>
    <scope>NUCLEOTIDE SEQUENCE [LARGE SCALE GENOMIC DNA]</scope>
</reference>
<accession>A0AAV1XB98</accession>
<feature type="compositionally biased region" description="Polar residues" evidence="1">
    <location>
        <begin position="63"/>
        <end position="74"/>
    </location>
</feature>
<feature type="region of interest" description="Disordered" evidence="1">
    <location>
        <begin position="29"/>
        <end position="95"/>
    </location>
</feature>
<dbReference type="PANTHER" id="PTHR33673">
    <property type="entry name" value="SUPPRESSOR SRP40-LIKE PROTEIN"/>
    <property type="match status" value="1"/>
</dbReference>
<protein>
    <submittedName>
        <fullName evidence="2">Uncharacterized protein</fullName>
    </submittedName>
</protein>
<dbReference type="AlphaFoldDB" id="A0AAV1XB98"/>
<name>A0AAV1XB98_LUPLU</name>
<evidence type="ECO:0000256" key="1">
    <source>
        <dbReference type="SAM" id="MobiDB-lite"/>
    </source>
</evidence>
<evidence type="ECO:0000313" key="3">
    <source>
        <dbReference type="Proteomes" id="UP001497480"/>
    </source>
</evidence>
<feature type="compositionally biased region" description="Low complexity" evidence="1">
    <location>
        <begin position="75"/>
        <end position="95"/>
    </location>
</feature>
<feature type="compositionally biased region" description="Polar residues" evidence="1">
    <location>
        <begin position="256"/>
        <end position="266"/>
    </location>
</feature>
<evidence type="ECO:0000313" key="2">
    <source>
        <dbReference type="EMBL" id="CAL0318192.1"/>
    </source>
</evidence>
<feature type="compositionally biased region" description="Low complexity" evidence="1">
    <location>
        <begin position="333"/>
        <end position="346"/>
    </location>
</feature>
<dbReference type="PANTHER" id="PTHR33673:SF36">
    <property type="entry name" value="MYB-LIKE PROTEIN Q"/>
    <property type="match status" value="1"/>
</dbReference>
<comment type="caution">
    <text evidence="2">The sequence shown here is derived from an EMBL/GenBank/DDBJ whole genome shotgun (WGS) entry which is preliminary data.</text>
</comment>